<dbReference type="InterPro" id="IPR008615">
    <property type="entry name" value="FNIP"/>
</dbReference>
<dbReference type="EMBL" id="GL883029">
    <property type="protein sequence ID" value="EGG13553.1"/>
    <property type="molecule type" value="Genomic_DNA"/>
</dbReference>
<protein>
    <recommendedName>
        <fullName evidence="4">FNIP repeat-containing protein</fullName>
    </recommendedName>
</protein>
<keyword evidence="3" id="KW-1185">Reference proteome</keyword>
<dbReference type="Proteomes" id="UP000007797">
    <property type="component" value="Unassembled WGS sequence"/>
</dbReference>
<dbReference type="RefSeq" id="XP_004350257.1">
    <property type="nucleotide sequence ID" value="XM_004350207.1"/>
</dbReference>
<dbReference type="Pfam" id="PF05725">
    <property type="entry name" value="FNIP"/>
    <property type="match status" value="3"/>
</dbReference>
<dbReference type="InterPro" id="IPR051251">
    <property type="entry name" value="STK_FNIP-Repeat"/>
</dbReference>
<dbReference type="PANTHER" id="PTHR32134:SF92">
    <property type="entry name" value="FNIP REPEAT-CONTAINING PROTEIN"/>
    <property type="match status" value="1"/>
</dbReference>
<feature type="region of interest" description="Disordered" evidence="1">
    <location>
        <begin position="61"/>
        <end position="92"/>
    </location>
</feature>
<proteinExistence type="predicted"/>
<dbReference type="PANTHER" id="PTHR32134">
    <property type="entry name" value="FNIP REPEAT-CONTAINING PROTEIN"/>
    <property type="match status" value="1"/>
</dbReference>
<name>F4QC66_CACFS</name>
<evidence type="ECO:0000313" key="3">
    <source>
        <dbReference type="Proteomes" id="UP000007797"/>
    </source>
</evidence>
<sequence>MESIVKDCISNITGVCRICNQKISSYDDDDDIHQQSMINHYLDCIDSFKSVLLNINNSRKHVDHDHQDSNISSSSRKRKKIKSSSISEPPTSTNHYLSMISILHREDHNKSVMSLLMTCKDAMKWKDTVVFPGLPSINTIESYKKNKRIKQLPKRYYRVDIKSVRDREYFKKNVDGLINHHCRELRHFCGDDTIPAGFIPNHFTKIQVFGKIEVGSLPPFTTHLYLGSHRHQQEIYRKLFPDTIEVLDIINGVICKQSNINDLLPHNIRTLRMTSNLVHPYLFKLKKLYSLTIMNEKQEEDDINNGQIDVRAGTIPSTIEYLNLGSNNIESGSIPSSVKYLEINLAKTPLGCIPPSVKYLYGHCFKPATLLKGSIPSSITDLHLEGPFSENDIPNGVTHIRLGFSQELVPGFIPDSCEYLEFPSIYNKAPLWKAVPKNLKTVCCNPSRLGISQNIPPSIKQVFVNDTHQGGYLWVKDSVFKEEDW</sequence>
<evidence type="ECO:0000256" key="1">
    <source>
        <dbReference type="SAM" id="MobiDB-lite"/>
    </source>
</evidence>
<dbReference type="KEGG" id="dfa:DFA_11314"/>
<dbReference type="AlphaFoldDB" id="F4QC66"/>
<dbReference type="GeneID" id="14865620"/>
<organism evidence="2 3">
    <name type="scientific">Cavenderia fasciculata</name>
    <name type="common">Slime mold</name>
    <name type="synonym">Dictyostelium fasciculatum</name>
    <dbReference type="NCBI Taxonomy" id="261658"/>
    <lineage>
        <taxon>Eukaryota</taxon>
        <taxon>Amoebozoa</taxon>
        <taxon>Evosea</taxon>
        <taxon>Eumycetozoa</taxon>
        <taxon>Dictyostelia</taxon>
        <taxon>Acytosteliales</taxon>
        <taxon>Cavenderiaceae</taxon>
        <taxon>Cavenderia</taxon>
    </lineage>
</organism>
<evidence type="ECO:0000313" key="2">
    <source>
        <dbReference type="EMBL" id="EGG13553.1"/>
    </source>
</evidence>
<gene>
    <name evidence="2" type="ORF">DFA_11314</name>
</gene>
<evidence type="ECO:0008006" key="4">
    <source>
        <dbReference type="Google" id="ProtNLM"/>
    </source>
</evidence>
<accession>F4QC66</accession>
<reference evidence="3" key="1">
    <citation type="journal article" date="2011" name="Genome Res.">
        <title>Phylogeny-wide analysis of social amoeba genomes highlights ancient origins for complex intercellular communication.</title>
        <authorList>
            <person name="Heidel A.J."/>
            <person name="Lawal H.M."/>
            <person name="Felder M."/>
            <person name="Schilde C."/>
            <person name="Helps N.R."/>
            <person name="Tunggal B."/>
            <person name="Rivero F."/>
            <person name="John U."/>
            <person name="Schleicher M."/>
            <person name="Eichinger L."/>
            <person name="Platzer M."/>
            <person name="Noegel A.A."/>
            <person name="Schaap P."/>
            <person name="Gloeckner G."/>
        </authorList>
    </citation>
    <scope>NUCLEOTIDE SEQUENCE [LARGE SCALE GENOMIC DNA]</scope>
    <source>
        <strain evidence="3">SH3</strain>
    </source>
</reference>